<comment type="similarity">
    <text evidence="1">Belongs to the GSP E family.</text>
</comment>
<gene>
    <name evidence="3" type="ORF">C7B46_19570</name>
</gene>
<dbReference type="CDD" id="cd01130">
    <property type="entry name" value="VirB11-like_ATPase"/>
    <property type="match status" value="1"/>
</dbReference>
<dbReference type="AlphaFoldDB" id="A0A2T2WY37"/>
<dbReference type="InterPro" id="IPR001482">
    <property type="entry name" value="T2SS/T4SS_dom"/>
</dbReference>
<dbReference type="PANTHER" id="PTHR30486:SF6">
    <property type="entry name" value="TYPE IV PILUS RETRACTATION ATPASE PILT"/>
    <property type="match status" value="1"/>
</dbReference>
<dbReference type="SUPFAM" id="SSF52540">
    <property type="entry name" value="P-loop containing nucleoside triphosphate hydrolases"/>
    <property type="match status" value="1"/>
</dbReference>
<reference evidence="3 4" key="1">
    <citation type="journal article" date="2014" name="BMC Genomics">
        <title>Comparison of environmental and isolate Sulfobacillus genomes reveals diverse carbon, sulfur, nitrogen, and hydrogen metabolisms.</title>
        <authorList>
            <person name="Justice N.B."/>
            <person name="Norman A."/>
            <person name="Brown C.T."/>
            <person name="Singh A."/>
            <person name="Thomas B.C."/>
            <person name="Banfield J.F."/>
        </authorList>
    </citation>
    <scope>NUCLEOTIDE SEQUENCE [LARGE SCALE GENOMIC DNA]</scope>
    <source>
        <strain evidence="3">AMDSBA4</strain>
    </source>
</reference>
<dbReference type="GO" id="GO:0016887">
    <property type="term" value="F:ATP hydrolysis activity"/>
    <property type="evidence" value="ECO:0007669"/>
    <property type="project" value="InterPro"/>
</dbReference>
<protein>
    <submittedName>
        <fullName evidence="3">CpaF family protein</fullName>
    </submittedName>
</protein>
<dbReference type="Proteomes" id="UP000242972">
    <property type="component" value="Unassembled WGS sequence"/>
</dbReference>
<dbReference type="InterPro" id="IPR027417">
    <property type="entry name" value="P-loop_NTPase"/>
</dbReference>
<dbReference type="Pfam" id="PF00437">
    <property type="entry name" value="T2SSE"/>
    <property type="match status" value="1"/>
</dbReference>
<comment type="caution">
    <text evidence="3">The sequence shown here is derived from an EMBL/GenBank/DDBJ whole genome shotgun (WGS) entry which is preliminary data.</text>
</comment>
<evidence type="ECO:0000259" key="2">
    <source>
        <dbReference type="Pfam" id="PF00437"/>
    </source>
</evidence>
<proteinExistence type="inferred from homology"/>
<sequence>MTDVNQYLRRPSQAANLKADYDKGKDLNSQYEDKAWEWIEKNHPDVMIHRESIAIEIVQDTIAHAVSQLGIASPATRAMLAAKLRSRLIGAGAIDEYMNNPAITEITVTNTRIRIQRDGRWEVAPPLSSSAEASSLAQFLCDRAGARYQPVNPLQTIMWPGNGARINVVHESVSGNGGPILTIRKRNKLAALDLPDLIDRGMLNEDMAELLIRVILGKGNMAIAGPTNTGKTTVLRALARAAIPQWERLITIEDIDELQLVDLFPDCVSLVGHEKTDPDSAEADVSIHALFKNALRMTPDRLIIGEVRGMEAKDILDASVTEQGGILFTVHLNQPELLFQRFHWLLLNSGLQQPLDIVVAQVKAALNVIVQINRPTDADGQATRRMTEIAEVRSDGSIVPLWQWQGDDWIQTADVSATLQHKMALYGG</sequence>
<evidence type="ECO:0000313" key="4">
    <source>
        <dbReference type="Proteomes" id="UP000242972"/>
    </source>
</evidence>
<dbReference type="EMBL" id="PXYW01000113">
    <property type="protein sequence ID" value="PSR27142.1"/>
    <property type="molecule type" value="Genomic_DNA"/>
</dbReference>
<feature type="domain" description="Bacterial type II secretion system protein E" evidence="2">
    <location>
        <begin position="179"/>
        <end position="361"/>
    </location>
</feature>
<dbReference type="Gene3D" id="3.30.450.380">
    <property type="match status" value="1"/>
</dbReference>
<dbReference type="InterPro" id="IPR050921">
    <property type="entry name" value="T4SS_GSP_E_ATPase"/>
</dbReference>
<name>A0A2T2WY37_9FIRM</name>
<organism evidence="3 4">
    <name type="scientific">Sulfobacillus benefaciens</name>
    <dbReference type="NCBI Taxonomy" id="453960"/>
    <lineage>
        <taxon>Bacteria</taxon>
        <taxon>Bacillati</taxon>
        <taxon>Bacillota</taxon>
        <taxon>Clostridia</taxon>
        <taxon>Eubacteriales</taxon>
        <taxon>Clostridiales Family XVII. Incertae Sedis</taxon>
        <taxon>Sulfobacillus</taxon>
    </lineage>
</organism>
<accession>A0A2T2WY37</accession>
<dbReference type="PANTHER" id="PTHR30486">
    <property type="entry name" value="TWITCHING MOTILITY PROTEIN PILT"/>
    <property type="match status" value="1"/>
</dbReference>
<dbReference type="Gene3D" id="3.40.50.300">
    <property type="entry name" value="P-loop containing nucleotide triphosphate hydrolases"/>
    <property type="match status" value="1"/>
</dbReference>
<evidence type="ECO:0000313" key="3">
    <source>
        <dbReference type="EMBL" id="PSR27142.1"/>
    </source>
</evidence>
<evidence type="ECO:0000256" key="1">
    <source>
        <dbReference type="ARBA" id="ARBA00006611"/>
    </source>
</evidence>